<keyword evidence="2" id="KW-1185">Reference proteome</keyword>
<dbReference type="RefSeq" id="WP_013655365.1">
    <property type="nucleotide sequence ID" value="NC_015275.1"/>
</dbReference>
<dbReference type="HOGENOM" id="CLU_1988644_0_0_9"/>
<dbReference type="AlphaFoldDB" id="F2JJM2"/>
<evidence type="ECO:0000313" key="2">
    <source>
        <dbReference type="Proteomes" id="UP000008467"/>
    </source>
</evidence>
<sequence>MEFIFKDHHHEDAYNQLIEEADLTEIELKQPSALLRRQLAFLYLIALFQDDYIHYEGEAFYVEAYEELSLGGPTYLLEACMGEGTYPHEQILYIAKKLLQGDVTDIHTSFEEYSSFIKCAIHLVG</sequence>
<evidence type="ECO:0000313" key="1">
    <source>
        <dbReference type="EMBL" id="ADZ82064.1"/>
    </source>
</evidence>
<name>F2JJM2_CELLD</name>
<dbReference type="EMBL" id="CP002582">
    <property type="protein sequence ID" value="ADZ82064.1"/>
    <property type="molecule type" value="Genomic_DNA"/>
</dbReference>
<accession>F2JJM2</accession>
<dbReference type="Proteomes" id="UP000008467">
    <property type="component" value="Chromosome"/>
</dbReference>
<proteinExistence type="predicted"/>
<organism evidence="1 2">
    <name type="scientific">Cellulosilyticum lentocellum (strain ATCC 49066 / DSM 5427 / NCIMB 11756 / RHM5)</name>
    <name type="common">Clostridium lentocellum</name>
    <dbReference type="NCBI Taxonomy" id="642492"/>
    <lineage>
        <taxon>Bacteria</taxon>
        <taxon>Bacillati</taxon>
        <taxon>Bacillota</taxon>
        <taxon>Clostridia</taxon>
        <taxon>Lachnospirales</taxon>
        <taxon>Cellulosilyticaceae</taxon>
        <taxon>Cellulosilyticum</taxon>
    </lineage>
</organism>
<reference evidence="1 2" key="1">
    <citation type="journal article" date="2011" name="J. Bacteriol.">
        <title>Complete genome sequence of the cellulose-degrading bacterium Cellulosilyticum lentocellum.</title>
        <authorList>
            <consortium name="US DOE Joint Genome Institute"/>
            <person name="Miller D.A."/>
            <person name="Suen G."/>
            <person name="Bruce D."/>
            <person name="Copeland A."/>
            <person name="Cheng J.F."/>
            <person name="Detter C."/>
            <person name="Goodwin L.A."/>
            <person name="Han C.S."/>
            <person name="Hauser L.J."/>
            <person name="Land M.L."/>
            <person name="Lapidus A."/>
            <person name="Lucas S."/>
            <person name="Meincke L."/>
            <person name="Pitluck S."/>
            <person name="Tapia R."/>
            <person name="Teshima H."/>
            <person name="Woyke T."/>
            <person name="Fox B.G."/>
            <person name="Angert E.R."/>
            <person name="Currie C.R."/>
        </authorList>
    </citation>
    <scope>NUCLEOTIDE SEQUENCE [LARGE SCALE GENOMIC DNA]</scope>
    <source>
        <strain evidence="2">ATCC 49066 / DSM 5427 / NCIMB 11756 / RHM5</strain>
    </source>
</reference>
<dbReference type="KEGG" id="cle:Clole_0317"/>
<gene>
    <name evidence="1" type="ordered locus">Clole_0317</name>
</gene>
<protein>
    <submittedName>
        <fullName evidence="1">Uncharacterized protein</fullName>
    </submittedName>
</protein>